<dbReference type="EMBL" id="WVTA01000018">
    <property type="protein sequence ID" value="KAK3197736.1"/>
    <property type="molecule type" value="Genomic_DNA"/>
</dbReference>
<feature type="region of interest" description="Disordered" evidence="1">
    <location>
        <begin position="114"/>
        <end position="139"/>
    </location>
</feature>
<evidence type="ECO:0008006" key="4">
    <source>
        <dbReference type="Google" id="ProtNLM"/>
    </source>
</evidence>
<dbReference type="AlphaFoldDB" id="A0AAN6LN47"/>
<proteinExistence type="predicted"/>
<comment type="caution">
    <text evidence="2">The sequence shown here is derived from an EMBL/GenBank/DDBJ whole genome shotgun (WGS) entry which is preliminary data.</text>
</comment>
<feature type="region of interest" description="Disordered" evidence="1">
    <location>
        <begin position="72"/>
        <end position="98"/>
    </location>
</feature>
<dbReference type="Gene3D" id="2.60.120.10">
    <property type="entry name" value="Jelly Rolls"/>
    <property type="match status" value="1"/>
</dbReference>
<evidence type="ECO:0000256" key="1">
    <source>
        <dbReference type="SAM" id="MobiDB-lite"/>
    </source>
</evidence>
<reference evidence="2 3" key="1">
    <citation type="submission" date="2021-02" db="EMBL/GenBank/DDBJ databases">
        <title>Genome assembly of Pseudopithomyces chartarum.</title>
        <authorList>
            <person name="Jauregui R."/>
            <person name="Singh J."/>
            <person name="Voisey C."/>
        </authorList>
    </citation>
    <scope>NUCLEOTIDE SEQUENCE [LARGE SCALE GENOMIC DNA]</scope>
    <source>
        <strain evidence="2 3">AGR01</strain>
    </source>
</reference>
<dbReference type="InterPro" id="IPR014710">
    <property type="entry name" value="RmlC-like_jellyroll"/>
</dbReference>
<dbReference type="SUPFAM" id="SSF51182">
    <property type="entry name" value="RmlC-like cupins"/>
    <property type="match status" value="1"/>
</dbReference>
<dbReference type="InterPro" id="IPR011051">
    <property type="entry name" value="RmlC_Cupin_sf"/>
</dbReference>
<sequence length="139" mass="14888">MLPPTSLPSLLPLITTPWTPHLLASINDHQLKVAKIDGAFIFHAHEESDELFYLLDGRLVLELEVNETALPSVTEDNGVSKGGPEGDVEASKVVSKDKDKEVVGANGKRIQSVEMSPGDVSAGTSTAAVEEEKNGVWEV</sequence>
<organism evidence="2 3">
    <name type="scientific">Pseudopithomyces chartarum</name>
    <dbReference type="NCBI Taxonomy" id="1892770"/>
    <lineage>
        <taxon>Eukaryota</taxon>
        <taxon>Fungi</taxon>
        <taxon>Dikarya</taxon>
        <taxon>Ascomycota</taxon>
        <taxon>Pezizomycotina</taxon>
        <taxon>Dothideomycetes</taxon>
        <taxon>Pleosporomycetidae</taxon>
        <taxon>Pleosporales</taxon>
        <taxon>Massarineae</taxon>
        <taxon>Didymosphaeriaceae</taxon>
        <taxon>Pseudopithomyces</taxon>
    </lineage>
</organism>
<accession>A0AAN6LN47</accession>
<evidence type="ECO:0000313" key="2">
    <source>
        <dbReference type="EMBL" id="KAK3197736.1"/>
    </source>
</evidence>
<dbReference type="Proteomes" id="UP001280581">
    <property type="component" value="Unassembled WGS sequence"/>
</dbReference>
<name>A0AAN6LN47_9PLEO</name>
<protein>
    <recommendedName>
        <fullName evidence="4">Cyclic nucleotide-binding domain-containing protein</fullName>
    </recommendedName>
</protein>
<keyword evidence="3" id="KW-1185">Reference proteome</keyword>
<gene>
    <name evidence="2" type="ORF">GRF29_216g1151451</name>
</gene>
<evidence type="ECO:0000313" key="3">
    <source>
        <dbReference type="Proteomes" id="UP001280581"/>
    </source>
</evidence>
<feature type="compositionally biased region" description="Basic and acidic residues" evidence="1">
    <location>
        <begin position="130"/>
        <end position="139"/>
    </location>
</feature>